<evidence type="ECO:0000313" key="1">
    <source>
        <dbReference type="EMBL" id="CDW59520.1"/>
    </source>
</evidence>
<keyword evidence="2" id="KW-1185">Reference proteome</keyword>
<dbReference type="AlphaFoldDB" id="A0A077ZLI3"/>
<accession>A0A077ZLI3</accession>
<reference evidence="1" key="2">
    <citation type="submission" date="2014-03" db="EMBL/GenBank/DDBJ databases">
        <title>The whipworm genome and dual-species transcriptomics of an intimate host-pathogen interaction.</title>
        <authorList>
            <person name="Foth B.J."/>
            <person name="Tsai I.J."/>
            <person name="Reid A.J."/>
            <person name="Bancroft A.J."/>
            <person name="Nichol S."/>
            <person name="Tracey A."/>
            <person name="Holroyd N."/>
            <person name="Cotton J.A."/>
            <person name="Stanley E.J."/>
            <person name="Zarowiecki M."/>
            <person name="Liu J.Z."/>
            <person name="Huckvale T."/>
            <person name="Cooper P.J."/>
            <person name="Grencis R.K."/>
            <person name="Berriman M."/>
        </authorList>
    </citation>
    <scope>NUCLEOTIDE SEQUENCE [LARGE SCALE GENOMIC DNA]</scope>
</reference>
<dbReference type="PANTHER" id="PTHR47331">
    <property type="entry name" value="PHD-TYPE DOMAIN-CONTAINING PROTEIN"/>
    <property type="match status" value="1"/>
</dbReference>
<dbReference type="OrthoDB" id="6348136at2759"/>
<gene>
    <name evidence="1" type="ORF">TTRE_0000785601</name>
</gene>
<proteinExistence type="predicted"/>
<dbReference type="EMBL" id="HG806619">
    <property type="protein sequence ID" value="CDW59520.1"/>
    <property type="molecule type" value="Genomic_DNA"/>
</dbReference>
<name>A0A077ZLI3_TRITR</name>
<reference evidence="1" key="1">
    <citation type="submission" date="2014-01" db="EMBL/GenBank/DDBJ databases">
        <authorList>
            <person name="Aslett M."/>
        </authorList>
    </citation>
    <scope>NUCLEOTIDE SEQUENCE</scope>
</reference>
<sequence>MQFLSLTLNRRAEIVKEHGCCFACLDDVHEARHCPQKLQCDSPRCNQKRHRLLHDSSQVWPTKVDSHAVANSGGSHTATIGTNTVDRVSICLSVIPVTVLANNRSMQSYALLDPGSQGTPVTDEMARSLNLEKKPSNGDSTKYLVTWVISSGGNRVVIPEEGRNAALDELHFGHPGIVRMKGLARSCLLAGHRPTH</sequence>
<evidence type="ECO:0000313" key="2">
    <source>
        <dbReference type="Proteomes" id="UP000030665"/>
    </source>
</evidence>
<protein>
    <submittedName>
        <fullName evidence="1">Uncharacterized protein</fullName>
    </submittedName>
</protein>
<organism evidence="1 2">
    <name type="scientific">Trichuris trichiura</name>
    <name type="common">Whipworm</name>
    <name type="synonym">Trichocephalus trichiurus</name>
    <dbReference type="NCBI Taxonomy" id="36087"/>
    <lineage>
        <taxon>Eukaryota</taxon>
        <taxon>Metazoa</taxon>
        <taxon>Ecdysozoa</taxon>
        <taxon>Nematoda</taxon>
        <taxon>Enoplea</taxon>
        <taxon>Dorylaimia</taxon>
        <taxon>Trichinellida</taxon>
        <taxon>Trichuridae</taxon>
        <taxon>Trichuris</taxon>
    </lineage>
</organism>
<dbReference type="STRING" id="36087.A0A077ZLI3"/>
<dbReference type="PANTHER" id="PTHR47331:SF1">
    <property type="entry name" value="GAG-LIKE PROTEIN"/>
    <property type="match status" value="1"/>
</dbReference>
<dbReference type="Proteomes" id="UP000030665">
    <property type="component" value="Unassembled WGS sequence"/>
</dbReference>